<dbReference type="InterPro" id="IPR020583">
    <property type="entry name" value="Inositol_monoP_metal-BS"/>
</dbReference>
<feature type="binding site" evidence="7">
    <location>
        <position position="88"/>
    </location>
    <ligand>
        <name>Mg(2+)</name>
        <dbReference type="ChEBI" id="CHEBI:18420"/>
        <label>1</label>
        <note>catalytic</note>
    </ligand>
</feature>
<dbReference type="Gene3D" id="3.30.540.10">
    <property type="entry name" value="Fructose-1,6-Bisphosphatase, subunit A, domain 1"/>
    <property type="match status" value="1"/>
</dbReference>
<dbReference type="RefSeq" id="WP_212933411.1">
    <property type="nucleotide sequence ID" value="NZ_BORC01000002.1"/>
</dbReference>
<gene>
    <name evidence="8" type="primary">suhB</name>
    <name evidence="8" type="ORF">J27TS8_13660</name>
</gene>
<dbReference type="GO" id="GO:0006020">
    <property type="term" value="P:inositol metabolic process"/>
    <property type="evidence" value="ECO:0007669"/>
    <property type="project" value="TreeGrafter"/>
</dbReference>
<evidence type="ECO:0000256" key="1">
    <source>
        <dbReference type="ARBA" id="ARBA00001033"/>
    </source>
</evidence>
<organism evidence="8 9">
    <name type="scientific">Robertmurraya siralis</name>
    <dbReference type="NCBI Taxonomy" id="77777"/>
    <lineage>
        <taxon>Bacteria</taxon>
        <taxon>Bacillati</taxon>
        <taxon>Bacillota</taxon>
        <taxon>Bacilli</taxon>
        <taxon>Bacillales</taxon>
        <taxon>Bacillaceae</taxon>
        <taxon>Robertmurraya</taxon>
    </lineage>
</organism>
<dbReference type="FunFam" id="3.30.540.10:FF:000003">
    <property type="entry name" value="Inositol-1-monophosphatase"/>
    <property type="match status" value="1"/>
</dbReference>
<dbReference type="GO" id="GO:0007165">
    <property type="term" value="P:signal transduction"/>
    <property type="evidence" value="ECO:0007669"/>
    <property type="project" value="TreeGrafter"/>
</dbReference>
<comment type="caution">
    <text evidence="8">The sequence shown here is derived from an EMBL/GenBank/DDBJ whole genome shotgun (WGS) entry which is preliminary data.</text>
</comment>
<feature type="binding site" evidence="7">
    <location>
        <position position="86"/>
    </location>
    <ligand>
        <name>Mg(2+)</name>
        <dbReference type="ChEBI" id="CHEBI:18420"/>
        <label>1</label>
        <note>catalytic</note>
    </ligand>
</feature>
<accession>A0A919WGH6</accession>
<comment type="cofactor">
    <cofactor evidence="2 7">
        <name>Mg(2+)</name>
        <dbReference type="ChEBI" id="CHEBI:18420"/>
    </cofactor>
</comment>
<dbReference type="GO" id="GO:0046872">
    <property type="term" value="F:metal ion binding"/>
    <property type="evidence" value="ECO:0007669"/>
    <property type="project" value="UniProtKB-KW"/>
</dbReference>
<evidence type="ECO:0000256" key="7">
    <source>
        <dbReference type="PIRSR" id="PIRSR600760-2"/>
    </source>
</evidence>
<proteinExistence type="predicted"/>
<evidence type="ECO:0000313" key="8">
    <source>
        <dbReference type="EMBL" id="GIN61373.1"/>
    </source>
</evidence>
<dbReference type="GO" id="GO:0046854">
    <property type="term" value="P:phosphatidylinositol phosphate biosynthetic process"/>
    <property type="evidence" value="ECO:0007669"/>
    <property type="project" value="InterPro"/>
</dbReference>
<dbReference type="GO" id="GO:0008934">
    <property type="term" value="F:inositol monophosphate 1-phosphatase activity"/>
    <property type="evidence" value="ECO:0007669"/>
    <property type="project" value="TreeGrafter"/>
</dbReference>
<protein>
    <recommendedName>
        <fullName evidence="3">inositol-phosphate phosphatase</fullName>
        <ecNumber evidence="3">3.1.3.25</ecNumber>
    </recommendedName>
</protein>
<dbReference type="PRINTS" id="PR00377">
    <property type="entry name" value="IMPHPHTASES"/>
</dbReference>
<dbReference type="SUPFAM" id="SSF56655">
    <property type="entry name" value="Carbohydrate phosphatase"/>
    <property type="match status" value="1"/>
</dbReference>
<keyword evidence="5" id="KW-0378">Hydrolase</keyword>
<sequence>MNNNEIFASASSWIKEAGERIKESFKTTLNIETKSNANDLVTNIDKETERFFITKIKERYPAHKVLGEEGNGDTLKELSGVVWIIDPIDGTMNFVHQQRNFAISIGIYENGVGKIGLIYDVVHDELYHAIKGEGAFVNNIRLHTLEEATVSQAIIGINATWVTPNRRIDPAVLGALVKDARGTRSYGSAAIEIAQVAAGRLDAYMTLRLSPWDFAGGLVLIEEVGGVASTLKGEPIQLLDENSIFISKPGLHEEILKKYLGNKKW</sequence>
<evidence type="ECO:0000256" key="3">
    <source>
        <dbReference type="ARBA" id="ARBA00013106"/>
    </source>
</evidence>
<dbReference type="AlphaFoldDB" id="A0A919WGH6"/>
<dbReference type="PANTHER" id="PTHR20854">
    <property type="entry name" value="INOSITOL MONOPHOSPHATASE"/>
    <property type="match status" value="1"/>
</dbReference>
<dbReference type="PROSITE" id="PS00630">
    <property type="entry name" value="IMP_2"/>
    <property type="match status" value="1"/>
</dbReference>
<keyword evidence="9" id="KW-1185">Reference proteome</keyword>
<feature type="binding site" evidence="7">
    <location>
        <position position="213"/>
    </location>
    <ligand>
        <name>Mg(2+)</name>
        <dbReference type="ChEBI" id="CHEBI:18420"/>
        <label>1</label>
        <note>catalytic</note>
    </ligand>
</feature>
<feature type="binding site" evidence="7">
    <location>
        <position position="89"/>
    </location>
    <ligand>
        <name>Mg(2+)</name>
        <dbReference type="ChEBI" id="CHEBI:18420"/>
        <label>1</label>
        <note>catalytic</note>
    </ligand>
</feature>
<dbReference type="PANTHER" id="PTHR20854:SF4">
    <property type="entry name" value="INOSITOL-1-MONOPHOSPHATASE-RELATED"/>
    <property type="match status" value="1"/>
</dbReference>
<evidence type="ECO:0000256" key="5">
    <source>
        <dbReference type="ARBA" id="ARBA00022801"/>
    </source>
</evidence>
<name>A0A919WGH6_9BACI</name>
<dbReference type="InterPro" id="IPR020550">
    <property type="entry name" value="Inositol_monophosphatase_CS"/>
</dbReference>
<dbReference type="Gene3D" id="3.40.190.80">
    <property type="match status" value="1"/>
</dbReference>
<dbReference type="Pfam" id="PF00459">
    <property type="entry name" value="Inositol_P"/>
    <property type="match status" value="1"/>
</dbReference>
<evidence type="ECO:0000313" key="9">
    <source>
        <dbReference type="Proteomes" id="UP000682111"/>
    </source>
</evidence>
<dbReference type="Proteomes" id="UP000682111">
    <property type="component" value="Unassembled WGS sequence"/>
</dbReference>
<dbReference type="EC" id="3.1.3.25" evidence="3"/>
<evidence type="ECO:0000256" key="6">
    <source>
        <dbReference type="ARBA" id="ARBA00022842"/>
    </source>
</evidence>
<dbReference type="CDD" id="cd01637">
    <property type="entry name" value="IMPase_like"/>
    <property type="match status" value="1"/>
</dbReference>
<evidence type="ECO:0000256" key="4">
    <source>
        <dbReference type="ARBA" id="ARBA00022723"/>
    </source>
</evidence>
<evidence type="ECO:0000256" key="2">
    <source>
        <dbReference type="ARBA" id="ARBA00001946"/>
    </source>
</evidence>
<dbReference type="EMBL" id="BORC01000002">
    <property type="protein sequence ID" value="GIN61373.1"/>
    <property type="molecule type" value="Genomic_DNA"/>
</dbReference>
<reference evidence="8" key="1">
    <citation type="submission" date="2021-03" db="EMBL/GenBank/DDBJ databases">
        <title>Antimicrobial resistance genes in bacteria isolated from Japanese honey, and their potential for conferring macrolide and lincosamide resistance in the American foulbrood pathogen Paenibacillus larvae.</title>
        <authorList>
            <person name="Okamoto M."/>
            <person name="Kumagai M."/>
            <person name="Kanamori H."/>
            <person name="Takamatsu D."/>
        </authorList>
    </citation>
    <scope>NUCLEOTIDE SEQUENCE</scope>
    <source>
        <strain evidence="8">J27TS8</strain>
    </source>
</reference>
<comment type="catalytic activity">
    <reaction evidence="1">
        <text>a myo-inositol phosphate + H2O = myo-inositol + phosphate</text>
        <dbReference type="Rhea" id="RHEA:24056"/>
        <dbReference type="ChEBI" id="CHEBI:15377"/>
        <dbReference type="ChEBI" id="CHEBI:17268"/>
        <dbReference type="ChEBI" id="CHEBI:43474"/>
        <dbReference type="ChEBI" id="CHEBI:84139"/>
        <dbReference type="EC" id="3.1.3.25"/>
    </reaction>
</comment>
<keyword evidence="4 7" id="KW-0479">Metal-binding</keyword>
<dbReference type="PROSITE" id="PS00629">
    <property type="entry name" value="IMP_1"/>
    <property type="match status" value="1"/>
</dbReference>
<feature type="binding site" evidence="7">
    <location>
        <position position="68"/>
    </location>
    <ligand>
        <name>Mg(2+)</name>
        <dbReference type="ChEBI" id="CHEBI:18420"/>
        <label>1</label>
        <note>catalytic</note>
    </ligand>
</feature>
<dbReference type="InterPro" id="IPR000760">
    <property type="entry name" value="Inositol_monophosphatase-like"/>
</dbReference>
<keyword evidence="6 7" id="KW-0460">Magnesium</keyword>